<dbReference type="AlphaFoldDB" id="A0A418VLD7"/>
<evidence type="ECO:0000313" key="2">
    <source>
        <dbReference type="EMBL" id="RJF76859.1"/>
    </source>
</evidence>
<dbReference type="OrthoDB" id="9778733at2"/>
<proteinExistence type="predicted"/>
<organism evidence="2 3">
    <name type="scientific">Azospirillum cavernae</name>
    <dbReference type="NCBI Taxonomy" id="2320860"/>
    <lineage>
        <taxon>Bacteria</taxon>
        <taxon>Pseudomonadati</taxon>
        <taxon>Pseudomonadota</taxon>
        <taxon>Alphaproteobacteria</taxon>
        <taxon>Rhodospirillales</taxon>
        <taxon>Azospirillaceae</taxon>
        <taxon>Azospirillum</taxon>
    </lineage>
</organism>
<feature type="repeat" description="TPR" evidence="1">
    <location>
        <begin position="72"/>
        <end position="105"/>
    </location>
</feature>
<gene>
    <name evidence="2" type="ORF">D3877_28680</name>
</gene>
<dbReference type="Proteomes" id="UP000283458">
    <property type="component" value="Unassembled WGS sequence"/>
</dbReference>
<dbReference type="PROSITE" id="PS50005">
    <property type="entry name" value="TPR"/>
    <property type="match status" value="1"/>
</dbReference>
<dbReference type="Gene3D" id="3.40.50.2000">
    <property type="entry name" value="Glycogen Phosphorylase B"/>
    <property type="match status" value="1"/>
</dbReference>
<dbReference type="InterPro" id="IPR002201">
    <property type="entry name" value="Glyco_trans_9"/>
</dbReference>
<keyword evidence="1" id="KW-0802">TPR repeat</keyword>
<comment type="caution">
    <text evidence="2">The sequence shown here is derived from an EMBL/GenBank/DDBJ whole genome shotgun (WGS) entry which is preliminary data.</text>
</comment>
<dbReference type="SUPFAM" id="SSF53756">
    <property type="entry name" value="UDP-Glycosyltransferase/glycogen phosphorylase"/>
    <property type="match status" value="1"/>
</dbReference>
<evidence type="ECO:0008006" key="4">
    <source>
        <dbReference type="Google" id="ProtNLM"/>
    </source>
</evidence>
<evidence type="ECO:0000313" key="3">
    <source>
        <dbReference type="Proteomes" id="UP000283458"/>
    </source>
</evidence>
<reference evidence="2 3" key="1">
    <citation type="submission" date="2018-09" db="EMBL/GenBank/DDBJ databases">
        <authorList>
            <person name="Zhu H."/>
        </authorList>
    </citation>
    <scope>NUCLEOTIDE SEQUENCE [LARGE SCALE GENOMIC DNA]</scope>
    <source>
        <strain evidence="2 3">K2W22B-5</strain>
    </source>
</reference>
<dbReference type="EMBL" id="QYUL01000006">
    <property type="protein sequence ID" value="RJF76859.1"/>
    <property type="molecule type" value="Genomic_DNA"/>
</dbReference>
<dbReference type="RefSeq" id="WP_119834210.1">
    <property type="nucleotide sequence ID" value="NZ_QYUL01000006.1"/>
</dbReference>
<sequence>MTSVDTTRGFALVDAHVRAGRLAAAEKVCRILLSVDPAHPATLRRLGVLRHMARDYAAAVRLFGAAVVAGDSSAQGDLGVALMKAGRLPDALERFSAARALAPQDARVGYNLAMALLAAGRLDDGFRLYEERWRLKGPVPWIGRWDRFWDGQPLKGETLLVHAEQGFGDAIQFARYVPLAAARGARVVLAVPRELRRLMAGLPGCAHILSEGERIPPYAAHVPLMSLPRLFGTGIGDIPADTPYLRVPDAETHENRNGLLRVGLAWAGRGEDPDDVHRSCALALLAPLLATPGVEFHSLQKGPAEEELDRLADGRRVIRHGSALKDFADTAARIATLDLVVGVDTAVVHLAGALGKPCWVLLSADPDWRWMRERADTPWYPATRLFRQPSLGVWPPVIAQVADALARLAGMAPRPEPSPETIRS</sequence>
<dbReference type="SUPFAM" id="SSF48452">
    <property type="entry name" value="TPR-like"/>
    <property type="match status" value="1"/>
</dbReference>
<keyword evidence="3" id="KW-1185">Reference proteome</keyword>
<dbReference type="GO" id="GO:0016757">
    <property type="term" value="F:glycosyltransferase activity"/>
    <property type="evidence" value="ECO:0007669"/>
    <property type="project" value="InterPro"/>
</dbReference>
<dbReference type="Pfam" id="PF13432">
    <property type="entry name" value="TPR_16"/>
    <property type="match status" value="2"/>
</dbReference>
<dbReference type="InterPro" id="IPR011990">
    <property type="entry name" value="TPR-like_helical_dom_sf"/>
</dbReference>
<protein>
    <recommendedName>
        <fullName evidence="4">Glycosyltransferase</fullName>
    </recommendedName>
</protein>
<dbReference type="InterPro" id="IPR019734">
    <property type="entry name" value="TPR_rpt"/>
</dbReference>
<evidence type="ECO:0000256" key="1">
    <source>
        <dbReference type="PROSITE-ProRule" id="PRU00339"/>
    </source>
</evidence>
<accession>A0A418VLD7</accession>
<dbReference type="Gene3D" id="1.25.40.10">
    <property type="entry name" value="Tetratricopeptide repeat domain"/>
    <property type="match status" value="1"/>
</dbReference>
<name>A0A418VLD7_9PROT</name>
<dbReference type="Pfam" id="PF01075">
    <property type="entry name" value="Glyco_transf_9"/>
    <property type="match status" value="1"/>
</dbReference>